<gene>
    <name evidence="7" type="ORF">GTW58_12735</name>
</gene>
<evidence type="ECO:0000256" key="2">
    <source>
        <dbReference type="ARBA" id="ARBA00023002"/>
    </source>
</evidence>
<evidence type="ECO:0000259" key="5">
    <source>
        <dbReference type="Pfam" id="PF00389"/>
    </source>
</evidence>
<dbReference type="GO" id="GO:0016618">
    <property type="term" value="F:hydroxypyruvate reductase [NAD(P)H] activity"/>
    <property type="evidence" value="ECO:0007669"/>
    <property type="project" value="TreeGrafter"/>
</dbReference>
<accession>A0A846TV68</accession>
<feature type="domain" description="D-isomer specific 2-hydroxyacid dehydrogenase NAD-binding" evidence="6">
    <location>
        <begin position="107"/>
        <end position="290"/>
    </location>
</feature>
<comment type="similarity">
    <text evidence="1 4">Belongs to the D-isomer specific 2-hydroxyacid dehydrogenase family.</text>
</comment>
<evidence type="ECO:0000256" key="3">
    <source>
        <dbReference type="ARBA" id="ARBA00023027"/>
    </source>
</evidence>
<dbReference type="GO" id="GO:0005829">
    <property type="term" value="C:cytosol"/>
    <property type="evidence" value="ECO:0007669"/>
    <property type="project" value="TreeGrafter"/>
</dbReference>
<keyword evidence="8" id="KW-1185">Reference proteome</keyword>
<dbReference type="FunFam" id="3.40.50.720:FF:000203">
    <property type="entry name" value="D-3-phosphoglycerate dehydrogenase (SerA)"/>
    <property type="match status" value="1"/>
</dbReference>
<dbReference type="AlphaFoldDB" id="A0A846TV68"/>
<dbReference type="Pfam" id="PF02826">
    <property type="entry name" value="2-Hacid_dh_C"/>
    <property type="match status" value="1"/>
</dbReference>
<organism evidence="7 8">
    <name type="scientific">Kocuria subflava</name>
    <dbReference type="NCBI Taxonomy" id="1736139"/>
    <lineage>
        <taxon>Bacteria</taxon>
        <taxon>Bacillati</taxon>
        <taxon>Actinomycetota</taxon>
        <taxon>Actinomycetes</taxon>
        <taxon>Micrococcales</taxon>
        <taxon>Micrococcaceae</taxon>
        <taxon>Kocuria</taxon>
    </lineage>
</organism>
<dbReference type="InterPro" id="IPR006140">
    <property type="entry name" value="D-isomer_DH_NAD-bd"/>
</dbReference>
<dbReference type="GO" id="GO:0051287">
    <property type="term" value="F:NAD binding"/>
    <property type="evidence" value="ECO:0007669"/>
    <property type="project" value="InterPro"/>
</dbReference>
<evidence type="ECO:0000256" key="4">
    <source>
        <dbReference type="RuleBase" id="RU003719"/>
    </source>
</evidence>
<name>A0A846TV68_9MICC</name>
<sequence>MPSFLFTAPLPGPAEDMLREAGEVEIGHGYTAEELKDAAHSGRYDVLITQLSDQVTADVLKGSSLKGVANFGVGFNNIDVQAATENGIFVGNTPDVLSDATANIAMLLLLAAARRAHEGETMVRSGEFKGLTPDLLLSADITGTRLGIAGFGRIGKAMARRALGFGMEVVFVQRPPQDRPVDDDELGDLARKVTQVSWDELLETSDHISLHVPLTPETKHLIGADELARMKSTAVLVNTARGPVIDERALVVALRDGTIEAAGLDVYENEPALADGLAELPNTFLLPHIGSAERATRARMGEMCAENALAMARGEVPPFPVNPEVVR</sequence>
<dbReference type="PANTHER" id="PTHR10996">
    <property type="entry name" value="2-HYDROXYACID DEHYDROGENASE-RELATED"/>
    <property type="match status" value="1"/>
</dbReference>
<evidence type="ECO:0000313" key="8">
    <source>
        <dbReference type="Proteomes" id="UP000521379"/>
    </source>
</evidence>
<dbReference type="PROSITE" id="PS00671">
    <property type="entry name" value="D_2_HYDROXYACID_DH_3"/>
    <property type="match status" value="1"/>
</dbReference>
<dbReference type="CDD" id="cd05301">
    <property type="entry name" value="GDH"/>
    <property type="match status" value="1"/>
</dbReference>
<dbReference type="InterPro" id="IPR006139">
    <property type="entry name" value="D-isomer_2_OHA_DH_cat_dom"/>
</dbReference>
<evidence type="ECO:0000313" key="7">
    <source>
        <dbReference type="EMBL" id="NKE10769.1"/>
    </source>
</evidence>
<dbReference type="RefSeq" id="WP_119933791.1">
    <property type="nucleotide sequence ID" value="NZ_JAAVUN010000053.1"/>
</dbReference>
<evidence type="ECO:0000259" key="6">
    <source>
        <dbReference type="Pfam" id="PF02826"/>
    </source>
</evidence>
<proteinExistence type="inferred from homology"/>
<reference evidence="7 8" key="1">
    <citation type="submission" date="2020-02" db="EMBL/GenBank/DDBJ databases">
        <authorList>
            <person name="Sun Q."/>
        </authorList>
    </citation>
    <scope>NUCLEOTIDE SEQUENCE [LARGE SCALE GENOMIC DNA]</scope>
    <source>
        <strain evidence="7 8">YIM 13062</strain>
    </source>
</reference>
<dbReference type="PANTHER" id="PTHR10996:SF283">
    <property type="entry name" value="GLYOXYLATE_HYDROXYPYRUVATE REDUCTASE B"/>
    <property type="match status" value="1"/>
</dbReference>
<dbReference type="SUPFAM" id="SSF51735">
    <property type="entry name" value="NAD(P)-binding Rossmann-fold domains"/>
    <property type="match status" value="1"/>
</dbReference>
<evidence type="ECO:0000256" key="1">
    <source>
        <dbReference type="ARBA" id="ARBA00005854"/>
    </source>
</evidence>
<dbReference type="GO" id="GO:0030267">
    <property type="term" value="F:glyoxylate reductase (NADPH) activity"/>
    <property type="evidence" value="ECO:0007669"/>
    <property type="project" value="TreeGrafter"/>
</dbReference>
<dbReference type="Gene3D" id="3.40.50.720">
    <property type="entry name" value="NAD(P)-binding Rossmann-like Domain"/>
    <property type="match status" value="2"/>
</dbReference>
<dbReference type="SUPFAM" id="SSF52283">
    <property type="entry name" value="Formate/glycerate dehydrogenase catalytic domain-like"/>
    <property type="match status" value="1"/>
</dbReference>
<dbReference type="Proteomes" id="UP000521379">
    <property type="component" value="Unassembled WGS sequence"/>
</dbReference>
<dbReference type="InterPro" id="IPR036291">
    <property type="entry name" value="NAD(P)-bd_dom_sf"/>
</dbReference>
<protein>
    <submittedName>
        <fullName evidence="7">D-glycerate dehydrogenase</fullName>
    </submittedName>
</protein>
<dbReference type="EMBL" id="JAAVUN010000053">
    <property type="protein sequence ID" value="NKE10769.1"/>
    <property type="molecule type" value="Genomic_DNA"/>
</dbReference>
<comment type="caution">
    <text evidence="7">The sequence shown here is derived from an EMBL/GenBank/DDBJ whole genome shotgun (WGS) entry which is preliminary data.</text>
</comment>
<dbReference type="Pfam" id="PF00389">
    <property type="entry name" value="2-Hacid_dh"/>
    <property type="match status" value="1"/>
</dbReference>
<dbReference type="InterPro" id="IPR029753">
    <property type="entry name" value="D-isomer_DH_CS"/>
</dbReference>
<feature type="domain" description="D-isomer specific 2-hydroxyacid dehydrogenase catalytic" evidence="5">
    <location>
        <begin position="9"/>
        <end position="322"/>
    </location>
</feature>
<keyword evidence="3" id="KW-0520">NAD</keyword>
<keyword evidence="2 4" id="KW-0560">Oxidoreductase</keyword>
<dbReference type="InterPro" id="IPR050223">
    <property type="entry name" value="D-isomer_2-hydroxyacid_DH"/>
</dbReference>